<keyword evidence="1" id="KW-0732">Signal</keyword>
<dbReference type="Proteomes" id="UP000217838">
    <property type="component" value="Unassembled WGS sequence"/>
</dbReference>
<feature type="signal peptide" evidence="1">
    <location>
        <begin position="1"/>
        <end position="21"/>
    </location>
</feature>
<feature type="chain" id="PRO_5012630556" evidence="1">
    <location>
        <begin position="22"/>
        <end position="380"/>
    </location>
</feature>
<dbReference type="EMBL" id="NVUU01000027">
    <property type="protein sequence ID" value="PCI95149.1"/>
    <property type="molecule type" value="Genomic_DNA"/>
</dbReference>
<evidence type="ECO:0000256" key="1">
    <source>
        <dbReference type="SAM" id="SignalP"/>
    </source>
</evidence>
<accession>A0A2A4YKY4</accession>
<evidence type="ECO:0000313" key="2">
    <source>
        <dbReference type="EMBL" id="PCI95149.1"/>
    </source>
</evidence>
<reference evidence="3" key="1">
    <citation type="submission" date="2017-08" db="EMBL/GenBank/DDBJ databases">
        <title>A dynamic microbial community with high functional redundancy inhabits the cold, oxic subseafloor aquifer.</title>
        <authorList>
            <person name="Tully B.J."/>
            <person name="Wheat C.G."/>
            <person name="Glazer B.T."/>
            <person name="Huber J.A."/>
        </authorList>
    </citation>
    <scope>NUCLEOTIDE SEQUENCE [LARGE SCALE GENOMIC DNA]</scope>
</reference>
<dbReference type="PROSITE" id="PS51257">
    <property type="entry name" value="PROKAR_LIPOPROTEIN"/>
    <property type="match status" value="1"/>
</dbReference>
<sequence length="380" mass="43796">MKRTVLSAFFGITLMSSCCFSQENHPMHYQQTYDKAQTKLITPTTSPSVDRGVDVFISGSVIYWNSRLGDFNVVQSGHSIRDSESNFSNLIETDVRTSVGDNGSHSSSNDLGFKAKVGIALEHDGWDSFIEYTWLRPKTTDHFKDDTFTSTMDHFRGIPFDHNVADFSSGTSEWKLHFNSALWELGRSFFISPKLILRPHFGLKGVWTTQRFELQENDLQVRSELLGAIITGSYLVKQRQTYWGVGPRAGFNTSWQLSKNFSIVSIWGITPLWGNFEAKRNDFLTSVDQELDIFNIRLDTLNNEVVKMSFKNHNVNMAYDYQIGFRGDAWFDDDNYRIRIQITWEQQLLSNFNQFIYIEKTKPTDDLAFQGVTAELRFDF</sequence>
<gene>
    <name evidence="2" type="ORF">COB11_02920</name>
</gene>
<organism evidence="2 3">
    <name type="scientific">Aerophobetes bacterium</name>
    <dbReference type="NCBI Taxonomy" id="2030807"/>
    <lineage>
        <taxon>Bacteria</taxon>
        <taxon>Candidatus Aerophobota</taxon>
    </lineage>
</organism>
<name>A0A2A4YKY4_UNCAE</name>
<dbReference type="Pfam" id="PF05150">
    <property type="entry name" value="Legionella_OMP"/>
    <property type="match status" value="1"/>
</dbReference>
<comment type="caution">
    <text evidence="2">The sequence shown here is derived from an EMBL/GenBank/DDBJ whole genome shotgun (WGS) entry which is preliminary data.</text>
</comment>
<dbReference type="AlphaFoldDB" id="A0A2A4YKY4"/>
<proteinExistence type="predicted"/>
<evidence type="ECO:0000313" key="3">
    <source>
        <dbReference type="Proteomes" id="UP000217838"/>
    </source>
</evidence>
<dbReference type="InterPro" id="IPR007825">
    <property type="entry name" value="Major_OMP_Legionella"/>
</dbReference>
<protein>
    <submittedName>
        <fullName evidence="2">Uncharacterized protein</fullName>
    </submittedName>
</protein>